<evidence type="ECO:0000313" key="2">
    <source>
        <dbReference type="EMBL" id="CAB4212581.1"/>
    </source>
</evidence>
<dbReference type="EMBL" id="LR798380">
    <property type="protein sequence ID" value="CAB5228071.1"/>
    <property type="molecule type" value="Genomic_DNA"/>
</dbReference>
<dbReference type="EMBL" id="LR797391">
    <property type="protein sequence ID" value="CAB4212581.1"/>
    <property type="molecule type" value="Genomic_DNA"/>
</dbReference>
<gene>
    <name evidence="2" type="ORF">UFOVP1442_12</name>
    <name evidence="3" type="ORF">UFOVP1535_39</name>
    <name evidence="1" type="ORF">UFOVP998_58</name>
</gene>
<protein>
    <submittedName>
        <fullName evidence="1">Uncharacterized protein</fullName>
    </submittedName>
</protein>
<dbReference type="EMBL" id="LR796948">
    <property type="protein sequence ID" value="CAB4177476.1"/>
    <property type="molecule type" value="Genomic_DNA"/>
</dbReference>
<accession>A0A6J5Q543</accession>
<name>A0A6J5Q543_9CAUD</name>
<sequence length="73" mass="8142">MSQRRAQLVVISSNVFSDSKANLPQQGKLPIGLQVYSSNPGFQQRLDRLRSLRPAFVAAIERLVDDALDECAR</sequence>
<reference evidence="1" key="1">
    <citation type="submission" date="2020-05" db="EMBL/GenBank/DDBJ databases">
        <authorList>
            <person name="Chiriac C."/>
            <person name="Salcher M."/>
            <person name="Ghai R."/>
            <person name="Kavagutti S V."/>
        </authorList>
    </citation>
    <scope>NUCLEOTIDE SEQUENCE</scope>
</reference>
<proteinExistence type="predicted"/>
<evidence type="ECO:0000313" key="1">
    <source>
        <dbReference type="EMBL" id="CAB4177476.1"/>
    </source>
</evidence>
<organism evidence="1">
    <name type="scientific">uncultured Caudovirales phage</name>
    <dbReference type="NCBI Taxonomy" id="2100421"/>
    <lineage>
        <taxon>Viruses</taxon>
        <taxon>Duplodnaviria</taxon>
        <taxon>Heunggongvirae</taxon>
        <taxon>Uroviricota</taxon>
        <taxon>Caudoviricetes</taxon>
        <taxon>Peduoviridae</taxon>
        <taxon>Maltschvirus</taxon>
        <taxon>Maltschvirus maltsch</taxon>
    </lineage>
</organism>
<evidence type="ECO:0000313" key="3">
    <source>
        <dbReference type="EMBL" id="CAB5228071.1"/>
    </source>
</evidence>